<feature type="transmembrane region" description="Helical" evidence="18">
    <location>
        <begin position="365"/>
        <end position="388"/>
    </location>
</feature>
<keyword evidence="11 18" id="KW-1133">Transmembrane helix</keyword>
<dbReference type="PROSITE" id="PS50125">
    <property type="entry name" value="GUANYLATE_CYCLASE_2"/>
    <property type="match status" value="2"/>
</dbReference>
<evidence type="ECO:0000256" key="18">
    <source>
        <dbReference type="SAM" id="Phobius"/>
    </source>
</evidence>
<protein>
    <recommendedName>
        <fullName evidence="4">adenylate cyclase</fullName>
        <ecNumber evidence="4">4.6.1.1</ecNumber>
    </recommendedName>
</protein>
<dbReference type="EC" id="4.6.1.1" evidence="4"/>
<feature type="compositionally biased region" description="Polar residues" evidence="17">
    <location>
        <begin position="686"/>
        <end position="700"/>
    </location>
</feature>
<feature type="region of interest" description="Disordered" evidence="17">
    <location>
        <begin position="1169"/>
        <end position="1225"/>
    </location>
</feature>
<dbReference type="GO" id="GO:0035556">
    <property type="term" value="P:intracellular signal transduction"/>
    <property type="evidence" value="ECO:0007669"/>
    <property type="project" value="InterPro"/>
</dbReference>
<evidence type="ECO:0000256" key="17">
    <source>
        <dbReference type="SAM" id="MobiDB-lite"/>
    </source>
</evidence>
<keyword evidence="9" id="KW-0067">ATP-binding</keyword>
<reference evidence="20 21" key="1">
    <citation type="submission" date="2021-06" db="EMBL/GenBank/DDBJ databases">
        <title>Caerostris darwini draft genome.</title>
        <authorList>
            <person name="Kono N."/>
            <person name="Arakawa K."/>
        </authorList>
    </citation>
    <scope>NUCLEOTIDE SEQUENCE [LARGE SCALE GENOMIC DNA]</scope>
</reference>
<dbReference type="SMART" id="SM00044">
    <property type="entry name" value="CYCc"/>
    <property type="match status" value="2"/>
</dbReference>
<evidence type="ECO:0000256" key="13">
    <source>
        <dbReference type="ARBA" id="ARBA00023136"/>
    </source>
</evidence>
<comment type="catalytic activity">
    <reaction evidence="1">
        <text>ATP = 3',5'-cyclic AMP + diphosphate</text>
        <dbReference type="Rhea" id="RHEA:15389"/>
        <dbReference type="ChEBI" id="CHEBI:30616"/>
        <dbReference type="ChEBI" id="CHEBI:33019"/>
        <dbReference type="ChEBI" id="CHEBI:58165"/>
        <dbReference type="EC" id="4.6.1.1"/>
    </reaction>
</comment>
<feature type="compositionally biased region" description="Polar residues" evidence="17">
    <location>
        <begin position="774"/>
        <end position="791"/>
    </location>
</feature>
<evidence type="ECO:0000256" key="3">
    <source>
        <dbReference type="ARBA" id="ARBA00004141"/>
    </source>
</evidence>
<keyword evidence="6" id="KW-0479">Metal-binding</keyword>
<comment type="subcellular location">
    <subcellularLocation>
        <location evidence="3">Membrane</location>
        <topology evidence="3">Multi-pass membrane protein</topology>
    </subcellularLocation>
</comment>
<evidence type="ECO:0000313" key="20">
    <source>
        <dbReference type="EMBL" id="GIY85262.1"/>
    </source>
</evidence>
<keyword evidence="10" id="KW-0460">Magnesium</keyword>
<dbReference type="Pfam" id="PF00211">
    <property type="entry name" value="Guanylate_cyc"/>
    <property type="match status" value="2"/>
</dbReference>
<dbReference type="FunFam" id="3.30.70.1230:FF:000002">
    <property type="entry name" value="Adenylate cyclase"/>
    <property type="match status" value="1"/>
</dbReference>
<dbReference type="FunFam" id="3.30.70.1230:FF:000001">
    <property type="entry name" value="Adenylate cyclase"/>
    <property type="match status" value="1"/>
</dbReference>
<keyword evidence="14" id="KW-0325">Glycoprotein</keyword>
<evidence type="ECO:0000256" key="16">
    <source>
        <dbReference type="RuleBase" id="RU000405"/>
    </source>
</evidence>
<feature type="compositionally biased region" description="Low complexity" evidence="17">
    <location>
        <begin position="901"/>
        <end position="912"/>
    </location>
</feature>
<keyword evidence="13 18" id="KW-0472">Membrane</keyword>
<evidence type="ECO:0000256" key="1">
    <source>
        <dbReference type="ARBA" id="ARBA00001593"/>
    </source>
</evidence>
<sequence>MEMKADIIRPREGPFHKIYIQKHENVSILFADIVGFTVLASQCTAQELVRLLNELFGRFDQLSNDNHCLRIKILGDCYYCVSGLPEPRSDHAHCAVEMGLDMIDVIASVVEATDVHLNMRVGIHTGRVLCGVLGLRKWQYDVWSNDVTLANYMEAGGEPGRVHVTQATLDYLHEEYEVEPGRGADRNSYLREHNVVSYFIVPPSHRRKPLMFSSTQARGPGNRRKLSFKNVSNVVVQLLHSIKYSMDVPFSNMAVTSGPVVEKPGTKRSSFADKLRKPFKKRHSTVYHQPTSRVNKYLAQAIEARSVDQEKSTHINVITLCFKDSLKERQYYSEKDEGFANCMVCCLTVLLILGGLQAIVLTRSLLMVIIFISAFCWTFLLIILTVGAKVKYISWDISQLFLLRMTSIVLSIIFIYIVAQVNIANEEKKEMHELQSSNRRILFNLLPAHVATHFLDNQFKHNMELYNQSYSKVGVVFASIPNFHEFYMELDGNNQGMECLRLLNEIIADFDELLDDERFKAIDKIKTVGSTYMAAIGLMPEYRIIDDNHSSAVEYMSILAEMVFAFKDKLADINENSYNNFFLRIGLNIGPVVAGVIGASKPQYDIWGNTVNVASRMDSTGLPNHIQVTEEVYNLLKDRYVFQCRGIVKVKGKGDMTTYFLIRRKEPNEMQQNESCVSQTEKDEVSQNTQKEPILSSTPPTALKAINEGSNVNRVKKSHMYHSDSVGEIHSTSSPRLPSMQLPPWQPRCQQRSFSTEKESDLYDQPKPIIGNAPTKSYSQSRPRFNNNHTHANSKNSSKINKVNSPPELKDDLQDKLQKLNTGSNLYTSKVYRPSKMYTHPRAHSVNKSPAVLTPPEEMFNFPSMNAANNTESKDPALANDTSFAINSSSDSILGHEQNNSVDSSSLNRSSTSSCESYVRTDFSRTDVDTPSPALYDYSCQTNVQWVYPADMKNKPLASEMEATSYCSNISDSKQALPEVGLSPSHNKDYNNSKCNTDCDEIKQDMEKQTSGRNIDTVTDEYLHNSLKVKSKQQTPLTSKDFKLNKDVNSSLANATLTSASTSTGNQEQIVQQNEPCNDDSNICEQQSNCSPTNKNTDFKSNGILSEPIIPHQTLNSFKDRSPENRNHGSLVLSEKCLKDIDSNAFKNNSYRKKNLKEKDESIYLDYLDSKSSSFPSSSDSSPKSSKKNESPEVFGKKVSKNSLNNRLSGTNNSRLSSATHKINKDSTYEETIPILQESINMVPRAPVELTDSDESDDEKSAELPLIDEYCTDDPTLENASLLNEHGLTDAEGALSDLNSIINDPNPGDNDMDDTSISSRASSRMFDSDQLLSVDSLNVMYDSEYDNYRPGMVSDDDIFHPEHVSDPDLDYLEDPNVENIRVLSNNITRNFGLPPKYEKEDSELG</sequence>
<dbReference type="CDD" id="cd07302">
    <property type="entry name" value="CHD"/>
    <property type="match status" value="2"/>
</dbReference>
<dbReference type="PANTHER" id="PTHR45627">
    <property type="entry name" value="ADENYLATE CYCLASE TYPE 1"/>
    <property type="match status" value="1"/>
</dbReference>
<dbReference type="GO" id="GO:0007189">
    <property type="term" value="P:adenylate cyclase-activating G protein-coupled receptor signaling pathway"/>
    <property type="evidence" value="ECO:0007669"/>
    <property type="project" value="TreeGrafter"/>
</dbReference>
<dbReference type="InterPro" id="IPR001054">
    <property type="entry name" value="A/G_cyclase"/>
</dbReference>
<keyword evidence="5 18" id="KW-0812">Transmembrane</keyword>
<keyword evidence="21" id="KW-1185">Reference proteome</keyword>
<dbReference type="GO" id="GO:0004016">
    <property type="term" value="F:adenylate cyclase activity"/>
    <property type="evidence" value="ECO:0007669"/>
    <property type="project" value="UniProtKB-EC"/>
</dbReference>
<proteinExistence type="inferred from homology"/>
<feature type="transmembrane region" description="Helical" evidence="18">
    <location>
        <begin position="400"/>
        <end position="419"/>
    </location>
</feature>
<evidence type="ECO:0000256" key="2">
    <source>
        <dbReference type="ARBA" id="ARBA00001946"/>
    </source>
</evidence>
<dbReference type="Proteomes" id="UP001054837">
    <property type="component" value="Unassembled WGS sequence"/>
</dbReference>
<dbReference type="GO" id="GO:0046872">
    <property type="term" value="F:metal ion binding"/>
    <property type="evidence" value="ECO:0007669"/>
    <property type="project" value="UniProtKB-KW"/>
</dbReference>
<evidence type="ECO:0000256" key="8">
    <source>
        <dbReference type="ARBA" id="ARBA00022741"/>
    </source>
</evidence>
<feature type="compositionally biased region" description="Low complexity" evidence="17">
    <location>
        <begin position="793"/>
        <end position="805"/>
    </location>
</feature>
<keyword evidence="7" id="KW-0677">Repeat</keyword>
<keyword evidence="12" id="KW-0115">cAMP biosynthesis</keyword>
<dbReference type="PROSITE" id="PS00452">
    <property type="entry name" value="GUANYLATE_CYCLASE_1"/>
    <property type="match status" value="2"/>
</dbReference>
<dbReference type="Gene3D" id="3.30.70.1230">
    <property type="entry name" value="Nucleotide cyclase"/>
    <property type="match status" value="2"/>
</dbReference>
<dbReference type="GO" id="GO:0005524">
    <property type="term" value="F:ATP binding"/>
    <property type="evidence" value="ECO:0007669"/>
    <property type="project" value="UniProtKB-KW"/>
</dbReference>
<dbReference type="InterPro" id="IPR018297">
    <property type="entry name" value="A/G_cyclase_CS"/>
</dbReference>
<dbReference type="EMBL" id="BPLQ01015031">
    <property type="protein sequence ID" value="GIY85262.1"/>
    <property type="molecule type" value="Genomic_DNA"/>
</dbReference>
<evidence type="ECO:0000256" key="11">
    <source>
        <dbReference type="ARBA" id="ARBA00022989"/>
    </source>
</evidence>
<dbReference type="InterPro" id="IPR029787">
    <property type="entry name" value="Nucleotide_cyclase"/>
</dbReference>
<keyword evidence="8" id="KW-0547">Nucleotide-binding</keyword>
<evidence type="ECO:0000256" key="10">
    <source>
        <dbReference type="ARBA" id="ARBA00022842"/>
    </source>
</evidence>
<organism evidence="20 21">
    <name type="scientific">Caerostris darwini</name>
    <dbReference type="NCBI Taxonomy" id="1538125"/>
    <lineage>
        <taxon>Eukaryota</taxon>
        <taxon>Metazoa</taxon>
        <taxon>Ecdysozoa</taxon>
        <taxon>Arthropoda</taxon>
        <taxon>Chelicerata</taxon>
        <taxon>Arachnida</taxon>
        <taxon>Araneae</taxon>
        <taxon>Araneomorphae</taxon>
        <taxon>Entelegynae</taxon>
        <taxon>Araneoidea</taxon>
        <taxon>Araneidae</taxon>
        <taxon>Caerostris</taxon>
    </lineage>
</organism>
<feature type="region of interest" description="Disordered" evidence="17">
    <location>
        <begin position="891"/>
        <end position="912"/>
    </location>
</feature>
<accession>A0AAV4WRT8</accession>
<feature type="compositionally biased region" description="Low complexity" evidence="17">
    <location>
        <begin position="1170"/>
        <end position="1184"/>
    </location>
</feature>
<evidence type="ECO:0000259" key="19">
    <source>
        <dbReference type="PROSITE" id="PS50125"/>
    </source>
</evidence>
<feature type="region of interest" description="Disordered" evidence="17">
    <location>
        <begin position="671"/>
        <end position="703"/>
    </location>
</feature>
<evidence type="ECO:0000256" key="14">
    <source>
        <dbReference type="ARBA" id="ARBA00023180"/>
    </source>
</evidence>
<feature type="compositionally biased region" description="Polar residues" evidence="17">
    <location>
        <begin position="891"/>
        <end position="900"/>
    </location>
</feature>
<evidence type="ECO:0000313" key="21">
    <source>
        <dbReference type="Proteomes" id="UP001054837"/>
    </source>
</evidence>
<feature type="region of interest" description="Disordered" evidence="17">
    <location>
        <begin position="752"/>
        <end position="810"/>
    </location>
</feature>
<evidence type="ECO:0000256" key="12">
    <source>
        <dbReference type="ARBA" id="ARBA00022998"/>
    </source>
</evidence>
<comment type="caution">
    <text evidence="20">The sequence shown here is derived from an EMBL/GenBank/DDBJ whole genome shotgun (WGS) entry which is preliminary data.</text>
</comment>
<keyword evidence="15 16" id="KW-0456">Lyase</keyword>
<evidence type="ECO:0000256" key="4">
    <source>
        <dbReference type="ARBA" id="ARBA00012201"/>
    </source>
</evidence>
<evidence type="ECO:0000256" key="5">
    <source>
        <dbReference type="ARBA" id="ARBA00022692"/>
    </source>
</evidence>
<comment type="similarity">
    <text evidence="16">Belongs to the adenylyl cyclase class-4/guanylyl cyclase family.</text>
</comment>
<comment type="cofactor">
    <cofactor evidence="2">
        <name>Mg(2+)</name>
        <dbReference type="ChEBI" id="CHEBI:18420"/>
    </cofactor>
</comment>
<gene>
    <name evidence="20" type="primary">rut</name>
    <name evidence="20" type="ORF">CDAR_508161</name>
</gene>
<dbReference type="SUPFAM" id="SSF55073">
    <property type="entry name" value="Nucleotide cyclase"/>
    <property type="match status" value="2"/>
</dbReference>
<evidence type="ECO:0000256" key="15">
    <source>
        <dbReference type="ARBA" id="ARBA00023239"/>
    </source>
</evidence>
<dbReference type="GO" id="GO:0005886">
    <property type="term" value="C:plasma membrane"/>
    <property type="evidence" value="ECO:0007669"/>
    <property type="project" value="InterPro"/>
</dbReference>
<dbReference type="InterPro" id="IPR009398">
    <property type="entry name" value="Adcy_conserved_dom"/>
</dbReference>
<evidence type="ECO:0000256" key="6">
    <source>
        <dbReference type="ARBA" id="ARBA00022723"/>
    </source>
</evidence>
<name>A0AAV4WRT8_9ARAC</name>
<dbReference type="GO" id="GO:0006171">
    <property type="term" value="P:cAMP biosynthetic process"/>
    <property type="evidence" value="ECO:0007669"/>
    <property type="project" value="UniProtKB-KW"/>
</dbReference>
<evidence type="ECO:0000256" key="7">
    <source>
        <dbReference type="ARBA" id="ARBA00022737"/>
    </source>
</evidence>
<dbReference type="PANTHER" id="PTHR45627:SF26">
    <property type="entry name" value="ADENYLATE CYCLASE TYPE 1"/>
    <property type="match status" value="1"/>
</dbReference>
<evidence type="ECO:0000256" key="9">
    <source>
        <dbReference type="ARBA" id="ARBA00022840"/>
    </source>
</evidence>
<feature type="compositionally biased region" description="Polar residues" evidence="17">
    <location>
        <begin position="1201"/>
        <end position="1221"/>
    </location>
</feature>
<feature type="transmembrane region" description="Helical" evidence="18">
    <location>
        <begin position="338"/>
        <end position="359"/>
    </location>
</feature>
<feature type="domain" description="Guanylate cyclase" evidence="19">
    <location>
        <begin position="474"/>
        <end position="618"/>
    </location>
</feature>
<dbReference type="Pfam" id="PF06327">
    <property type="entry name" value="Adcy_cons_dom"/>
    <property type="match status" value="1"/>
</dbReference>
<feature type="domain" description="Guanylate cyclase" evidence="19">
    <location>
        <begin position="27"/>
        <end position="154"/>
    </location>
</feature>